<dbReference type="Proteomes" id="UP000887577">
    <property type="component" value="Unplaced"/>
</dbReference>
<accession>A0A914ZE49</accession>
<dbReference type="InterPro" id="IPR043968">
    <property type="entry name" value="SGNH"/>
</dbReference>
<organism evidence="2 3">
    <name type="scientific">Panagrolaimus superbus</name>
    <dbReference type="NCBI Taxonomy" id="310955"/>
    <lineage>
        <taxon>Eukaryota</taxon>
        <taxon>Metazoa</taxon>
        <taxon>Ecdysozoa</taxon>
        <taxon>Nematoda</taxon>
        <taxon>Chromadorea</taxon>
        <taxon>Rhabditida</taxon>
        <taxon>Tylenchina</taxon>
        <taxon>Panagrolaimomorpha</taxon>
        <taxon>Panagrolaimoidea</taxon>
        <taxon>Panagrolaimidae</taxon>
        <taxon>Panagrolaimus</taxon>
    </lineage>
</organism>
<evidence type="ECO:0000313" key="2">
    <source>
        <dbReference type="Proteomes" id="UP000887577"/>
    </source>
</evidence>
<name>A0A914ZE49_9BILA</name>
<sequence>MWNIFKPPRVLSEFPAIENAIQTNEKLAVFNKHPCNGDEIITKYFPNILVHAMRCSYEFKNITSKYKKEAVIIANSFGEYHLPAISEALEKTNFTKFYVFLQAGCLPYSKTMNYEHRHYNCDDWANISFDEFLDFVKPEIIILTARLSLFKEPLQSLPTSDLLKTDHATIEFHDKINNFAKHTKHLILMSPNPDVDVDNVYVKHLKHLVKFKWHSPLTIARALHQGFSLKKYVIPWKVKFIS</sequence>
<dbReference type="WBParaSite" id="PSU_v2.g9936.t1">
    <property type="protein sequence ID" value="PSU_v2.g9936.t1"/>
    <property type="gene ID" value="PSU_v2.g9936"/>
</dbReference>
<evidence type="ECO:0000313" key="3">
    <source>
        <dbReference type="WBParaSite" id="PSU_v2.g9936.t1"/>
    </source>
</evidence>
<protein>
    <submittedName>
        <fullName evidence="3">SGNH domain-containing protein</fullName>
    </submittedName>
</protein>
<evidence type="ECO:0000259" key="1">
    <source>
        <dbReference type="Pfam" id="PF19040"/>
    </source>
</evidence>
<reference evidence="3" key="1">
    <citation type="submission" date="2022-11" db="UniProtKB">
        <authorList>
            <consortium name="WormBaseParasite"/>
        </authorList>
    </citation>
    <scope>IDENTIFICATION</scope>
</reference>
<dbReference type="Pfam" id="PF19040">
    <property type="entry name" value="SGNH"/>
    <property type="match status" value="1"/>
</dbReference>
<proteinExistence type="predicted"/>
<keyword evidence="2" id="KW-1185">Reference proteome</keyword>
<dbReference type="AlphaFoldDB" id="A0A914ZE49"/>
<feature type="domain" description="SGNH" evidence="1">
    <location>
        <begin position="66"/>
        <end position="210"/>
    </location>
</feature>